<keyword evidence="2" id="KW-1185">Reference proteome</keyword>
<organism evidence="1 2">
    <name type="scientific">Blattamonas nauphoetae</name>
    <dbReference type="NCBI Taxonomy" id="2049346"/>
    <lineage>
        <taxon>Eukaryota</taxon>
        <taxon>Metamonada</taxon>
        <taxon>Preaxostyla</taxon>
        <taxon>Oxymonadida</taxon>
        <taxon>Blattamonas</taxon>
    </lineage>
</organism>
<dbReference type="Proteomes" id="UP001281761">
    <property type="component" value="Unassembled WGS sequence"/>
</dbReference>
<reference evidence="1 2" key="1">
    <citation type="journal article" date="2022" name="bioRxiv">
        <title>Genomics of Preaxostyla Flagellates Illuminates Evolutionary Transitions and the Path Towards Mitochondrial Loss.</title>
        <authorList>
            <person name="Novak L.V.F."/>
            <person name="Treitli S.C."/>
            <person name="Pyrih J."/>
            <person name="Halakuc P."/>
            <person name="Pipaliya S.V."/>
            <person name="Vacek V."/>
            <person name="Brzon O."/>
            <person name="Soukal P."/>
            <person name="Eme L."/>
            <person name="Dacks J.B."/>
            <person name="Karnkowska A."/>
            <person name="Elias M."/>
            <person name="Hampl V."/>
        </authorList>
    </citation>
    <scope>NUCLEOTIDE SEQUENCE [LARGE SCALE GENOMIC DNA]</scope>
    <source>
        <strain evidence="1">NAU3</strain>
        <tissue evidence="1">Gut</tissue>
    </source>
</reference>
<name>A0ABQ9X358_9EUKA</name>
<dbReference type="EMBL" id="JARBJD010000273">
    <property type="protein sequence ID" value="KAK2945086.1"/>
    <property type="molecule type" value="Genomic_DNA"/>
</dbReference>
<evidence type="ECO:0000313" key="2">
    <source>
        <dbReference type="Proteomes" id="UP001281761"/>
    </source>
</evidence>
<evidence type="ECO:0000313" key="1">
    <source>
        <dbReference type="EMBL" id="KAK2945086.1"/>
    </source>
</evidence>
<sequence length="118" mass="13354">MSGVEFKNLTMKEEVGVVELNDADHIKLSNVDFENVKLSNDSDALRIVVTGRELWKTIERVPNSGFTKRGTPEIDILYQSLDRNEEGRPFHTPTLLLYLANYRAPNIHIQSNGKDVLG</sequence>
<proteinExistence type="predicted"/>
<gene>
    <name evidence="1" type="ORF">BLNAU_19984</name>
</gene>
<protein>
    <submittedName>
        <fullName evidence="1">Uncharacterized protein</fullName>
    </submittedName>
</protein>
<accession>A0ABQ9X358</accession>
<comment type="caution">
    <text evidence="1">The sequence shown here is derived from an EMBL/GenBank/DDBJ whole genome shotgun (WGS) entry which is preliminary data.</text>
</comment>